<dbReference type="PROSITE" id="PS51462">
    <property type="entry name" value="NUDIX"/>
    <property type="match status" value="1"/>
</dbReference>
<dbReference type="SUPFAM" id="SSF55811">
    <property type="entry name" value="Nudix"/>
    <property type="match status" value="1"/>
</dbReference>
<evidence type="ECO:0000256" key="13">
    <source>
        <dbReference type="ARBA" id="ARBA00029673"/>
    </source>
</evidence>
<evidence type="ECO:0000256" key="15">
    <source>
        <dbReference type="ARBA" id="ARBA00030682"/>
    </source>
</evidence>
<proteinExistence type="inferred from homology"/>
<dbReference type="Gene3D" id="3.90.79.10">
    <property type="entry name" value="Nucleoside Triphosphate Pyrophosphohydrolase"/>
    <property type="match status" value="1"/>
</dbReference>
<comment type="catalytic activity">
    <reaction evidence="7">
        <text>8-oxo-dATP + H2O = 8-oxo-dAMP + diphosphate + H(+)</text>
        <dbReference type="Rhea" id="RHEA:65396"/>
        <dbReference type="ChEBI" id="CHEBI:15377"/>
        <dbReference type="ChEBI" id="CHEBI:15378"/>
        <dbReference type="ChEBI" id="CHEBI:33019"/>
        <dbReference type="ChEBI" id="CHEBI:71361"/>
        <dbReference type="ChEBI" id="CHEBI:172871"/>
    </reaction>
    <physiologicalReaction direction="left-to-right" evidence="7">
        <dbReference type="Rhea" id="RHEA:65397"/>
    </physiologicalReaction>
</comment>
<dbReference type="RefSeq" id="WP_045073420.1">
    <property type="nucleotide sequence ID" value="NZ_CP011005.1"/>
</dbReference>
<evidence type="ECO:0000256" key="18">
    <source>
        <dbReference type="ARBA" id="ARBA00048002"/>
    </source>
</evidence>
<evidence type="ECO:0000256" key="4">
    <source>
        <dbReference type="ARBA" id="ARBA00022723"/>
    </source>
</evidence>
<evidence type="ECO:0000256" key="8">
    <source>
        <dbReference type="ARBA" id="ARBA00024459"/>
    </source>
</evidence>
<accession>A0A0D4BWG7</accession>
<dbReference type="PANTHER" id="PTHR43758:SF2">
    <property type="entry name" value="OXIDIZED PURINE NUCLEOSIDE TRIPHOSPHATE HYDROLASE"/>
    <property type="match status" value="1"/>
</dbReference>
<evidence type="ECO:0000256" key="17">
    <source>
        <dbReference type="ARBA" id="ARBA00032071"/>
    </source>
</evidence>
<dbReference type="KEGG" id="ari:UM93_02320"/>
<evidence type="ECO:0000256" key="2">
    <source>
        <dbReference type="ARBA" id="ARBA00005582"/>
    </source>
</evidence>
<dbReference type="InterPro" id="IPR015797">
    <property type="entry name" value="NUDIX_hydrolase-like_dom_sf"/>
</dbReference>
<feature type="region of interest" description="Disordered" evidence="22">
    <location>
        <begin position="150"/>
        <end position="170"/>
    </location>
</feature>
<feature type="compositionally biased region" description="Basic and acidic residues" evidence="22">
    <location>
        <begin position="159"/>
        <end position="170"/>
    </location>
</feature>
<comment type="catalytic activity">
    <reaction evidence="20">
        <text>N(6)-methyl-dATP + H2O = N(6)-methyl-dAMP + diphosphate + H(+)</text>
        <dbReference type="Rhea" id="RHEA:67604"/>
        <dbReference type="ChEBI" id="CHEBI:15377"/>
        <dbReference type="ChEBI" id="CHEBI:15378"/>
        <dbReference type="ChEBI" id="CHEBI:33019"/>
        <dbReference type="ChEBI" id="CHEBI:169976"/>
        <dbReference type="ChEBI" id="CHEBI:172872"/>
    </reaction>
    <physiologicalReaction direction="left-to-right" evidence="20">
        <dbReference type="Rhea" id="RHEA:67605"/>
    </physiologicalReaction>
</comment>
<comment type="similarity">
    <text evidence="2">Belongs to the Nudix hydrolase family.</text>
</comment>
<comment type="catalytic activity">
    <reaction evidence="10">
        <text>2-oxo-ATP + H2O = 2-oxo-AMP + diphosphate + H(+)</text>
        <dbReference type="Rhea" id="RHEA:67392"/>
        <dbReference type="ChEBI" id="CHEBI:15377"/>
        <dbReference type="ChEBI" id="CHEBI:15378"/>
        <dbReference type="ChEBI" id="CHEBI:33019"/>
        <dbReference type="ChEBI" id="CHEBI:71395"/>
        <dbReference type="ChEBI" id="CHEBI:172878"/>
    </reaction>
    <physiologicalReaction direction="left-to-right" evidence="10">
        <dbReference type="Rhea" id="RHEA:67393"/>
    </physiologicalReaction>
</comment>
<evidence type="ECO:0000256" key="20">
    <source>
        <dbReference type="ARBA" id="ARBA00049032"/>
    </source>
</evidence>
<dbReference type="PATRIC" id="fig|1618207.4.peg.474"/>
<dbReference type="GO" id="GO:0042262">
    <property type="term" value="P:DNA protection"/>
    <property type="evidence" value="ECO:0007669"/>
    <property type="project" value="InterPro"/>
</dbReference>
<evidence type="ECO:0000256" key="3">
    <source>
        <dbReference type="ARBA" id="ARBA00011245"/>
    </source>
</evidence>
<dbReference type="EMBL" id="CP011005">
    <property type="protein sequence ID" value="AJT40653.1"/>
    <property type="molecule type" value="Genomic_DNA"/>
</dbReference>
<evidence type="ECO:0000256" key="10">
    <source>
        <dbReference type="ARBA" id="ARBA00024596"/>
    </source>
</evidence>
<dbReference type="Proteomes" id="UP000061839">
    <property type="component" value="Chromosome"/>
</dbReference>
<evidence type="ECO:0000313" key="24">
    <source>
        <dbReference type="EMBL" id="AJT40653.1"/>
    </source>
</evidence>
<comment type="function">
    <text evidence="21">Oxidized purine nucleoside triphosphate hydrolase which is a prominent sanitizer of the oxidized nucleotide pool. Catalyzes the hydrolysis of 2-oxo-dATP (2-hydroxy-dATP) into 2-oxo-dAMP. Also has a significant hydrolase activity toward 2-oxo-ATP, 8-oxo-dGTP and 8-oxo-dATP. Through the hydrolysis of oxidized purine nucleoside triphosphates, prevents their incorporation into DNA and the subsequent transversions A:T to C:G and G:C to T:A. Also catalyzes the hydrolysis of methylated purine nucleoside triphosphate preventing their integration into DNA. Through this antimutagenic activity protects cells from oxidative stress.</text>
</comment>
<dbReference type="GO" id="GO:0046872">
    <property type="term" value="F:metal ion binding"/>
    <property type="evidence" value="ECO:0007669"/>
    <property type="project" value="UniProtKB-KW"/>
</dbReference>
<dbReference type="GO" id="GO:0008828">
    <property type="term" value="F:dATP diphosphatase activity"/>
    <property type="evidence" value="ECO:0007669"/>
    <property type="project" value="UniProtKB-EC"/>
</dbReference>
<evidence type="ECO:0000256" key="16">
    <source>
        <dbReference type="ARBA" id="ARBA00031927"/>
    </source>
</evidence>
<dbReference type="Pfam" id="PF00293">
    <property type="entry name" value="NUDIX"/>
    <property type="match status" value="1"/>
</dbReference>
<reference evidence="24 25" key="1">
    <citation type="journal article" date="2015" name="Genome Announc.">
        <title>Complete Genome Sequencing of Protease-Producing Novel Arthrobacter sp. Strain IHBB 11108 Using PacBio Single-Molecule Real-Time Sequencing Technology.</title>
        <authorList>
            <person name="Kiran S."/>
            <person name="Swarnkar M.K."/>
            <person name="Pal M."/>
            <person name="Thakur R."/>
            <person name="Tewari R."/>
            <person name="Singh A.K."/>
            <person name="Gulati A."/>
        </authorList>
    </citation>
    <scope>NUCLEOTIDE SEQUENCE [LARGE SCALE GENOMIC DNA]</scope>
    <source>
        <strain evidence="24 25">IHBB 11108</strain>
    </source>
</reference>
<evidence type="ECO:0000256" key="12">
    <source>
        <dbReference type="ARBA" id="ARBA00026218"/>
    </source>
</evidence>
<protein>
    <recommendedName>
        <fullName evidence="12">Oxidized purine nucleoside triphosphate hydrolase</fullName>
        <ecNumber evidence="11">3.6.1.56</ecNumber>
    </recommendedName>
    <alternativeName>
        <fullName evidence="16">2-hydroxy-dATP diphosphatase</fullName>
    </alternativeName>
    <alternativeName>
        <fullName evidence="15">7,8-dihydro-8-oxoguanine triphosphatase</fullName>
    </alternativeName>
    <alternativeName>
        <fullName evidence="14">8-oxo-dGTPase</fullName>
    </alternativeName>
    <alternativeName>
        <fullName evidence="17">Methylated purine nucleoside triphosphate hydrolase</fullName>
    </alternativeName>
    <alternativeName>
        <fullName evidence="13">Nucleoside diphosphate-linked moiety X motif 1</fullName>
    </alternativeName>
</protein>
<evidence type="ECO:0000313" key="25">
    <source>
        <dbReference type="Proteomes" id="UP000061839"/>
    </source>
</evidence>
<dbReference type="InterPro" id="IPR003563">
    <property type="entry name" value="8ODP"/>
</dbReference>
<feature type="domain" description="Nudix hydrolase" evidence="23">
    <location>
        <begin position="2"/>
        <end position="134"/>
    </location>
</feature>
<dbReference type="PANTHER" id="PTHR43758">
    <property type="entry name" value="7,8-DIHYDRO-8-OXOGUANINE TRIPHOSPHATASE"/>
    <property type="match status" value="1"/>
</dbReference>
<dbReference type="OrthoDB" id="9804563at2"/>
<name>A0A0D4BWG7_9MICC</name>
<dbReference type="PRINTS" id="PR01403">
    <property type="entry name" value="8OXTPHPHTASE"/>
</dbReference>
<dbReference type="GO" id="GO:0008413">
    <property type="term" value="F:8-oxo-7,8-dihydroguanosine triphosphate pyrophosphatase activity"/>
    <property type="evidence" value="ECO:0007669"/>
    <property type="project" value="InterPro"/>
</dbReference>
<keyword evidence="4" id="KW-0479">Metal-binding</keyword>
<dbReference type="InterPro" id="IPR000086">
    <property type="entry name" value="NUDIX_hydrolase_dom"/>
</dbReference>
<dbReference type="HOGENOM" id="CLU_037162_11_1_11"/>
<evidence type="ECO:0000256" key="14">
    <source>
        <dbReference type="ARBA" id="ARBA00030634"/>
    </source>
</evidence>
<evidence type="ECO:0000256" key="11">
    <source>
        <dbReference type="ARBA" id="ARBA00026103"/>
    </source>
</evidence>
<keyword evidence="5 24" id="KW-0378">Hydrolase</keyword>
<sequence length="170" mass="19262">MSAAKVTLVFLLRSGEVLLGLKKTGFGTGKVVGIGGHLETGESARDAAVREVFEETSVRVQSADLYYRGSVRFRFPAMPDWDMDTEVFSALNWQGEPQESAEIAPRWHRLDALPLTQMWQDAEHWLPLMLSYPEGEQITQRFIVRMATDNESVESVQTESERQVSEARER</sequence>
<evidence type="ECO:0000256" key="7">
    <source>
        <dbReference type="ARBA" id="ARBA00024448"/>
    </source>
</evidence>
<comment type="catalytic activity">
    <reaction evidence="19">
        <text>O(6)-methyl-dGTP + H2O = O(6)-methyl-dGMP + diphosphate + H(+)</text>
        <dbReference type="Rhea" id="RHEA:67600"/>
        <dbReference type="ChEBI" id="CHEBI:15377"/>
        <dbReference type="ChEBI" id="CHEBI:15378"/>
        <dbReference type="ChEBI" id="CHEBI:33019"/>
        <dbReference type="ChEBI" id="CHEBI:169974"/>
        <dbReference type="ChEBI" id="CHEBI:169975"/>
    </reaction>
    <physiologicalReaction direction="left-to-right" evidence="19">
        <dbReference type="Rhea" id="RHEA:67601"/>
    </physiologicalReaction>
</comment>
<evidence type="ECO:0000256" key="22">
    <source>
        <dbReference type="SAM" id="MobiDB-lite"/>
    </source>
</evidence>
<gene>
    <name evidence="24" type="ORF">UM93_02320</name>
</gene>
<organism evidence="24 25">
    <name type="scientific">Psychromicrobium lacuslunae</name>
    <dbReference type="NCBI Taxonomy" id="1618207"/>
    <lineage>
        <taxon>Bacteria</taxon>
        <taxon>Bacillati</taxon>
        <taxon>Actinomycetota</taxon>
        <taxon>Actinomycetes</taxon>
        <taxon>Micrococcales</taxon>
        <taxon>Micrococcaceae</taxon>
        <taxon>Psychromicrobium</taxon>
    </lineage>
</organism>
<evidence type="ECO:0000256" key="9">
    <source>
        <dbReference type="ARBA" id="ARBA00024486"/>
    </source>
</evidence>
<dbReference type="GO" id="GO:0005737">
    <property type="term" value="C:cytoplasm"/>
    <property type="evidence" value="ECO:0007669"/>
    <property type="project" value="TreeGrafter"/>
</dbReference>
<comment type="subunit">
    <text evidence="3">Monomer.</text>
</comment>
<comment type="catalytic activity">
    <reaction evidence="9">
        <text>8-oxo-dGTP + H2O = 8-oxo-dGMP + diphosphate + H(+)</text>
        <dbReference type="Rhea" id="RHEA:31575"/>
        <dbReference type="ChEBI" id="CHEBI:15377"/>
        <dbReference type="ChEBI" id="CHEBI:15378"/>
        <dbReference type="ChEBI" id="CHEBI:33019"/>
        <dbReference type="ChEBI" id="CHEBI:63224"/>
        <dbReference type="ChEBI" id="CHEBI:77896"/>
    </reaction>
    <physiologicalReaction direction="left-to-right" evidence="9">
        <dbReference type="Rhea" id="RHEA:31576"/>
    </physiologicalReaction>
</comment>
<evidence type="ECO:0000256" key="19">
    <source>
        <dbReference type="ARBA" id="ARBA00048894"/>
    </source>
</evidence>
<evidence type="ECO:0000256" key="6">
    <source>
        <dbReference type="ARBA" id="ARBA00022842"/>
    </source>
</evidence>
<comment type="cofactor">
    <cofactor evidence="1">
        <name>Mg(2+)</name>
        <dbReference type="ChEBI" id="CHEBI:18420"/>
    </cofactor>
</comment>
<evidence type="ECO:0000256" key="5">
    <source>
        <dbReference type="ARBA" id="ARBA00022801"/>
    </source>
</evidence>
<comment type="catalytic activity">
    <reaction evidence="8">
        <text>2-oxo-dATP + H2O = 2-oxo-dAMP + diphosphate + H(+)</text>
        <dbReference type="Rhea" id="RHEA:31583"/>
        <dbReference type="ChEBI" id="CHEBI:15377"/>
        <dbReference type="ChEBI" id="CHEBI:15378"/>
        <dbReference type="ChEBI" id="CHEBI:33019"/>
        <dbReference type="ChEBI" id="CHEBI:63212"/>
        <dbReference type="ChEBI" id="CHEBI:77897"/>
        <dbReference type="EC" id="3.6.1.56"/>
    </reaction>
    <physiologicalReaction direction="left-to-right" evidence="8">
        <dbReference type="Rhea" id="RHEA:31584"/>
    </physiologicalReaction>
</comment>
<dbReference type="AlphaFoldDB" id="A0A0D4BWG7"/>
<evidence type="ECO:0000259" key="23">
    <source>
        <dbReference type="PROSITE" id="PS51462"/>
    </source>
</evidence>
<evidence type="ECO:0000256" key="1">
    <source>
        <dbReference type="ARBA" id="ARBA00001946"/>
    </source>
</evidence>
<dbReference type="STRING" id="1618207.UM93_02320"/>
<evidence type="ECO:0000256" key="21">
    <source>
        <dbReference type="ARBA" id="ARBA00053094"/>
    </source>
</evidence>
<comment type="catalytic activity">
    <reaction evidence="18">
        <text>N(6)-methyl-ATP + H2O = N(6)-methyl-AMP + diphosphate + H(+)</text>
        <dbReference type="Rhea" id="RHEA:67608"/>
        <dbReference type="ChEBI" id="CHEBI:15377"/>
        <dbReference type="ChEBI" id="CHEBI:15378"/>
        <dbReference type="ChEBI" id="CHEBI:33019"/>
        <dbReference type="ChEBI" id="CHEBI:144842"/>
        <dbReference type="ChEBI" id="CHEBI:172873"/>
    </reaction>
    <physiologicalReaction direction="left-to-right" evidence="18">
        <dbReference type="Rhea" id="RHEA:67609"/>
    </physiologicalReaction>
</comment>
<keyword evidence="6" id="KW-0460">Magnesium</keyword>
<dbReference type="EC" id="3.6.1.56" evidence="11"/>
<dbReference type="CDD" id="cd03427">
    <property type="entry name" value="NUDIX_MTH1_Nudt1"/>
    <property type="match status" value="1"/>
</dbReference>
<keyword evidence="25" id="KW-1185">Reference proteome</keyword>